<dbReference type="GO" id="GO:0005829">
    <property type="term" value="C:cytosol"/>
    <property type="evidence" value="ECO:0007669"/>
    <property type="project" value="TreeGrafter"/>
</dbReference>
<dbReference type="HOGENOM" id="CLU_055322_4_2_4"/>
<reference evidence="2 3" key="1">
    <citation type="journal article" date="2013" name="Genome Biol. Evol.">
        <title>Genome evolution and phylogenomic analysis of candidatus kinetoplastibacterium, the betaproteobacterial endosymbionts of strigomonas and angomonas.</title>
        <authorList>
            <person name="Alves J.M."/>
            <person name="Serrano M.G."/>
            <person name="Maia da Silva F."/>
            <person name="Voegtly L.J."/>
            <person name="Matveyev A.V."/>
            <person name="Teixeira M.M."/>
            <person name="Camargo E.P."/>
            <person name="Buck G.A."/>
        </authorList>
    </citation>
    <scope>NUCLEOTIDE SEQUENCE [LARGE SCALE GENOMIC DNA]</scope>
    <source>
        <strain evidence="2 3">TCC079E</strain>
    </source>
</reference>
<dbReference type="eggNOG" id="COG0431">
    <property type="taxonomic scope" value="Bacteria"/>
</dbReference>
<dbReference type="Gene3D" id="3.40.50.360">
    <property type="match status" value="1"/>
</dbReference>
<dbReference type="PANTHER" id="PTHR30543:SF21">
    <property type="entry name" value="NAD(P)H-DEPENDENT FMN REDUCTASE LOT6"/>
    <property type="match status" value="1"/>
</dbReference>
<dbReference type="OrthoDB" id="9812295at2"/>
<dbReference type="PATRIC" id="fig|1208919.3.peg.148"/>
<dbReference type="GO" id="GO:0016491">
    <property type="term" value="F:oxidoreductase activity"/>
    <property type="evidence" value="ECO:0007669"/>
    <property type="project" value="InterPro"/>
</dbReference>
<organism evidence="2 3">
    <name type="scientific">Candidatus Kinetoplastidibacterium desouzai TCC079E</name>
    <dbReference type="NCBI Taxonomy" id="1208919"/>
    <lineage>
        <taxon>Bacteria</taxon>
        <taxon>Pseudomonadati</taxon>
        <taxon>Pseudomonadota</taxon>
        <taxon>Betaproteobacteria</taxon>
        <taxon>Candidatus Kinetoplastidibacterium</taxon>
    </lineage>
</organism>
<dbReference type="STRING" id="1208919.CDSE_0382"/>
<dbReference type="GO" id="GO:0010181">
    <property type="term" value="F:FMN binding"/>
    <property type="evidence" value="ECO:0007669"/>
    <property type="project" value="TreeGrafter"/>
</dbReference>
<dbReference type="Proteomes" id="UP000011547">
    <property type="component" value="Chromosome"/>
</dbReference>
<dbReference type="KEGG" id="kde:CDSE_0382"/>
<dbReference type="AlphaFoldDB" id="M1LRC7"/>
<dbReference type="RefSeq" id="WP_015396122.1">
    <property type="nucleotide sequence ID" value="NC_020294.1"/>
</dbReference>
<evidence type="ECO:0000259" key="1">
    <source>
        <dbReference type="Pfam" id="PF03358"/>
    </source>
</evidence>
<dbReference type="InterPro" id="IPR029039">
    <property type="entry name" value="Flavoprotein-like_sf"/>
</dbReference>
<proteinExistence type="predicted"/>
<accession>M1LRC7</accession>
<gene>
    <name evidence="2" type="ORF">CDSE_0382</name>
</gene>
<dbReference type="InterPro" id="IPR050712">
    <property type="entry name" value="NAD(P)H-dep_reductase"/>
</dbReference>
<dbReference type="InterPro" id="IPR005025">
    <property type="entry name" value="FMN_Rdtase-like_dom"/>
</dbReference>
<sequence length="185" mass="20951">MTAKTRKIAVFVGSIRKQSINLKLAKTIEQSILSEVIFEYIPILNLPIYNQDLEYEPLTEVIELKNKIINANSILFVTPEHNRSIPSALKNAIDWASRPWGANSWENKTAAIIGASPSPLGASLAQYHLRNILSALGMTVMPKPEMLLQCHDNIFDSTSLLINEENTLNFIKTWSKEYLKWINKN</sequence>
<evidence type="ECO:0000313" key="3">
    <source>
        <dbReference type="Proteomes" id="UP000011547"/>
    </source>
</evidence>
<evidence type="ECO:0000313" key="2">
    <source>
        <dbReference type="EMBL" id="AGF46711.1"/>
    </source>
</evidence>
<dbReference type="EMBL" id="CP003803">
    <property type="protein sequence ID" value="AGF46711.1"/>
    <property type="molecule type" value="Genomic_DNA"/>
</dbReference>
<dbReference type="PANTHER" id="PTHR30543">
    <property type="entry name" value="CHROMATE REDUCTASE"/>
    <property type="match status" value="1"/>
</dbReference>
<protein>
    <submittedName>
        <fullName evidence="2">Putative flavoprotein</fullName>
    </submittedName>
</protein>
<dbReference type="Pfam" id="PF03358">
    <property type="entry name" value="FMN_red"/>
    <property type="match status" value="1"/>
</dbReference>
<dbReference type="SUPFAM" id="SSF52218">
    <property type="entry name" value="Flavoproteins"/>
    <property type="match status" value="1"/>
</dbReference>
<keyword evidence="3" id="KW-1185">Reference proteome</keyword>
<name>M1LRC7_9PROT</name>
<feature type="domain" description="NADPH-dependent FMN reductase-like" evidence="1">
    <location>
        <begin position="7"/>
        <end position="148"/>
    </location>
</feature>